<protein>
    <submittedName>
        <fullName evidence="4">Glycogen synthase</fullName>
        <ecNumber evidence="4">2.4.1.11</ecNumber>
    </submittedName>
</protein>
<dbReference type="EMBL" id="OKRC01000003">
    <property type="protein sequence ID" value="SPE20435.1"/>
    <property type="molecule type" value="Genomic_DNA"/>
</dbReference>
<organism evidence="4 5">
    <name type="scientific">Latilactobacillus sakei</name>
    <name type="common">Lactobacillus sakei</name>
    <dbReference type="NCBI Taxonomy" id="1599"/>
    <lineage>
        <taxon>Bacteria</taxon>
        <taxon>Bacillati</taxon>
        <taxon>Bacillota</taxon>
        <taxon>Bacilli</taxon>
        <taxon>Lactobacillales</taxon>
        <taxon>Lactobacillaceae</taxon>
        <taxon>Latilactobacillus</taxon>
    </lineage>
</organism>
<accession>A0AAE8J4I3</accession>
<dbReference type="AlphaFoldDB" id="A0AAE8J4I3"/>
<evidence type="ECO:0000256" key="1">
    <source>
        <dbReference type="ARBA" id="ARBA00022679"/>
    </source>
</evidence>
<dbReference type="PANTHER" id="PTHR46401:SF2">
    <property type="entry name" value="GLYCOSYLTRANSFERASE WBBK-RELATED"/>
    <property type="match status" value="1"/>
</dbReference>
<proteinExistence type="predicted"/>
<feature type="domain" description="Glycosyl transferase family 1" evidence="2">
    <location>
        <begin position="190"/>
        <end position="342"/>
    </location>
</feature>
<keyword evidence="1 4" id="KW-0808">Transferase</keyword>
<feature type="domain" description="Glycosyltransferase subfamily 4-like N-terminal" evidence="3">
    <location>
        <begin position="12"/>
        <end position="176"/>
    </location>
</feature>
<comment type="caution">
    <text evidence="4">The sequence shown here is derived from an EMBL/GenBank/DDBJ whole genome shotgun (WGS) entry which is preliminary data.</text>
</comment>
<dbReference type="Gene3D" id="3.40.50.2000">
    <property type="entry name" value="Glycogen Phosphorylase B"/>
    <property type="match status" value="2"/>
</dbReference>
<sequence length="370" mass="42675">MRILHLAEYASGGIATYLRNTIQYQLDNENIDEIVLLTSKNKSEEFNFKSNKFKGAVYSYIRGLSGVLKILKLRKVVDDYNPDVVHIHSTFAGLIRISYLLKNPKYKVVYCAHGWSFIQQNKPQFKKYIYSLVERLLTIKTDLIVNISKNEQNIAEYYKIPKEKMKIIYNSIPDDREKLSVNTLGRLTQEKKNNRNLLFIGRFDKAKGLEFLIRNLDFKGNNIELSVIGESILNDSDSDLKKANVNYLGWIDNTEISSYIIQSDAVIIPSLWEGFGLVALEAMREKKVIISSNAGGLPEIIEDNKNGLMFDAGSKKSLQEVIDRFNKLTPEELSTMGENGYKKYRSKYNFNLLNQKLIDEYRILEERYNG</sequence>
<dbReference type="Pfam" id="PF13439">
    <property type="entry name" value="Glyco_transf_4"/>
    <property type="match status" value="1"/>
</dbReference>
<dbReference type="RefSeq" id="WP_105300080.1">
    <property type="nucleotide sequence ID" value="NZ_OKRC01000003.1"/>
</dbReference>
<gene>
    <name evidence="4" type="ORF">LAS9267_00821</name>
</gene>
<dbReference type="GO" id="GO:0004373">
    <property type="term" value="F:alpha-1,4-glucan glucosyltransferase (UDP-glucose donor) activity"/>
    <property type="evidence" value="ECO:0007669"/>
    <property type="project" value="UniProtKB-EC"/>
</dbReference>
<dbReference type="EC" id="2.4.1.11" evidence="4"/>
<dbReference type="InterPro" id="IPR028098">
    <property type="entry name" value="Glyco_trans_4-like_N"/>
</dbReference>
<evidence type="ECO:0000313" key="5">
    <source>
        <dbReference type="Proteomes" id="UP000239650"/>
    </source>
</evidence>
<dbReference type="InterPro" id="IPR001296">
    <property type="entry name" value="Glyco_trans_1"/>
</dbReference>
<dbReference type="GO" id="GO:0009103">
    <property type="term" value="P:lipopolysaccharide biosynthetic process"/>
    <property type="evidence" value="ECO:0007669"/>
    <property type="project" value="TreeGrafter"/>
</dbReference>
<name>A0AAE8J4I3_LATSK</name>
<dbReference type="Proteomes" id="UP000239650">
    <property type="component" value="Unassembled WGS sequence"/>
</dbReference>
<evidence type="ECO:0000259" key="3">
    <source>
        <dbReference type="Pfam" id="PF13439"/>
    </source>
</evidence>
<dbReference type="PANTHER" id="PTHR46401">
    <property type="entry name" value="GLYCOSYLTRANSFERASE WBBK-RELATED"/>
    <property type="match status" value="1"/>
</dbReference>
<dbReference type="SUPFAM" id="SSF53756">
    <property type="entry name" value="UDP-Glycosyltransferase/glycogen phosphorylase"/>
    <property type="match status" value="1"/>
</dbReference>
<keyword evidence="4" id="KW-0328">Glycosyltransferase</keyword>
<evidence type="ECO:0000313" key="4">
    <source>
        <dbReference type="EMBL" id="SPE20435.1"/>
    </source>
</evidence>
<dbReference type="Pfam" id="PF00534">
    <property type="entry name" value="Glycos_transf_1"/>
    <property type="match status" value="1"/>
</dbReference>
<evidence type="ECO:0000259" key="2">
    <source>
        <dbReference type="Pfam" id="PF00534"/>
    </source>
</evidence>
<reference evidence="4 5" key="1">
    <citation type="submission" date="2018-02" db="EMBL/GenBank/DDBJ databases">
        <authorList>
            <person name="Rodrigo-Torres L."/>
            <person name="Arahal R. D."/>
            <person name="Lucena T."/>
        </authorList>
    </citation>
    <scope>NUCLEOTIDE SEQUENCE [LARGE SCALE GENOMIC DNA]</scope>
    <source>
        <strain evidence="4 5">CECT 9267</strain>
    </source>
</reference>